<comment type="caution">
    <text evidence="1">The sequence shown here is derived from an EMBL/GenBank/DDBJ whole genome shotgun (WGS) entry which is preliminary data.</text>
</comment>
<dbReference type="AlphaFoldDB" id="A0AAD6AV68"/>
<protein>
    <submittedName>
        <fullName evidence="1">Uncharacterized protein</fullName>
    </submittedName>
</protein>
<organism evidence="1 2">
    <name type="scientific">Pogonophryne albipinna</name>
    <dbReference type="NCBI Taxonomy" id="1090488"/>
    <lineage>
        <taxon>Eukaryota</taxon>
        <taxon>Metazoa</taxon>
        <taxon>Chordata</taxon>
        <taxon>Craniata</taxon>
        <taxon>Vertebrata</taxon>
        <taxon>Euteleostomi</taxon>
        <taxon>Actinopterygii</taxon>
        <taxon>Neopterygii</taxon>
        <taxon>Teleostei</taxon>
        <taxon>Neoteleostei</taxon>
        <taxon>Acanthomorphata</taxon>
        <taxon>Eupercaria</taxon>
        <taxon>Perciformes</taxon>
        <taxon>Notothenioidei</taxon>
        <taxon>Pogonophryne</taxon>
    </lineage>
</organism>
<reference evidence="1" key="1">
    <citation type="submission" date="2022-11" db="EMBL/GenBank/DDBJ databases">
        <title>Chromosome-level genome of Pogonophryne albipinna.</title>
        <authorList>
            <person name="Jo E."/>
        </authorList>
    </citation>
    <scope>NUCLEOTIDE SEQUENCE</scope>
    <source>
        <strain evidence="1">SGF0006</strain>
        <tissue evidence="1">Muscle</tissue>
    </source>
</reference>
<dbReference type="Proteomes" id="UP001219934">
    <property type="component" value="Unassembled WGS sequence"/>
</dbReference>
<dbReference type="EMBL" id="JAPTMU010000015">
    <property type="protein sequence ID" value="KAJ4931381.1"/>
    <property type="molecule type" value="Genomic_DNA"/>
</dbReference>
<proteinExistence type="predicted"/>
<sequence length="68" mass="7819">MGLNCQRLQADLSDIFRISETSPAQRATAESTSIRHRRFLGISDLLTQQEFSQSSEDFKTHTFCFVYT</sequence>
<accession>A0AAD6AV68</accession>
<evidence type="ECO:0000313" key="2">
    <source>
        <dbReference type="Proteomes" id="UP001219934"/>
    </source>
</evidence>
<name>A0AAD6AV68_9TELE</name>
<evidence type="ECO:0000313" key="1">
    <source>
        <dbReference type="EMBL" id="KAJ4931381.1"/>
    </source>
</evidence>
<gene>
    <name evidence="1" type="ORF">JOQ06_025678</name>
</gene>
<keyword evidence="2" id="KW-1185">Reference proteome</keyword>